<dbReference type="PRINTS" id="PR00526">
    <property type="entry name" value="FMETLEUPHER"/>
</dbReference>
<feature type="domain" description="G-protein coupled receptors family 1 profile" evidence="15">
    <location>
        <begin position="85"/>
        <end position="325"/>
    </location>
</feature>
<accession>A0A672TA66</accession>
<dbReference type="GO" id="GO:0005886">
    <property type="term" value="C:plasma membrane"/>
    <property type="evidence" value="ECO:0007669"/>
    <property type="project" value="UniProtKB-SubCell"/>
</dbReference>
<evidence type="ECO:0000256" key="4">
    <source>
        <dbReference type="ARBA" id="ARBA00022692"/>
    </source>
</evidence>
<feature type="transmembrane region" description="Helical" evidence="14">
    <location>
        <begin position="235"/>
        <end position="257"/>
    </location>
</feature>
<evidence type="ECO:0000256" key="1">
    <source>
        <dbReference type="ARBA" id="ARBA00004651"/>
    </source>
</evidence>
<keyword evidence="11 13" id="KW-0807">Transducer</keyword>
<feature type="transmembrane region" description="Helical" evidence="14">
    <location>
        <begin position="69"/>
        <end position="93"/>
    </location>
</feature>
<dbReference type="GO" id="GO:0006935">
    <property type="term" value="P:chemotaxis"/>
    <property type="evidence" value="ECO:0007669"/>
    <property type="project" value="UniProtKB-KW"/>
</dbReference>
<dbReference type="PANTHER" id="PTHR24225:SF0">
    <property type="entry name" value="N-FORMYL PEPTIDE RECEPTOR 2"/>
    <property type="match status" value="1"/>
</dbReference>
<evidence type="ECO:0000256" key="10">
    <source>
        <dbReference type="ARBA" id="ARBA00023180"/>
    </source>
</evidence>
<feature type="transmembrane region" description="Helical" evidence="14">
    <location>
        <begin position="105"/>
        <end position="126"/>
    </location>
</feature>
<evidence type="ECO:0000256" key="8">
    <source>
        <dbReference type="ARBA" id="ARBA00023157"/>
    </source>
</evidence>
<dbReference type="OMA" id="YTEDNIT"/>
<keyword evidence="7 14" id="KW-0472">Membrane</keyword>
<evidence type="ECO:0000256" key="2">
    <source>
        <dbReference type="ARBA" id="ARBA00022475"/>
    </source>
</evidence>
<dbReference type="PROSITE" id="PS50262">
    <property type="entry name" value="G_PROTEIN_RECEP_F1_2"/>
    <property type="match status" value="1"/>
</dbReference>
<feature type="transmembrane region" description="Helical" evidence="14">
    <location>
        <begin position="132"/>
        <end position="162"/>
    </location>
</feature>
<sequence length="373" mass="42328">MTNWCWCSNAGDTAIRLRDSTYIIMESADFVFDYNYMNYDNFTSSDNLTYEEVFFHVHTTTCFTQVLCLLLLVINVIICLLGLGGNGVVIWIAGLGMKKSVNTTWYLSLAVSDFIFCACLPFNIAYSVTSEWIFGLFMCKFTSFIMFLNMFSSIFLLVIISVDRCVAVMFPVWAQNHRTTGKASVLIVIAWIISTALSIPSIIYRDVQNHLGTNRCINSYTSSQYSHEIIAMSRFVFGFVIPFILIIVCYTIIILRLRATQMAKSNKPFKIMTALILTFFLCWLPYHTFVLIEQNKTFHAEVISHGLKIGTTVAATNSFLNPVLYVFMGNDFRKKFRSSILSKIESAIGEDGRTISRYLSRSSSVDARASTHI</sequence>
<dbReference type="SUPFAM" id="SSF81321">
    <property type="entry name" value="Family A G protein-coupled receptor-like"/>
    <property type="match status" value="1"/>
</dbReference>
<name>A0A672TA66_SINGR</name>
<organism evidence="16 17">
    <name type="scientific">Sinocyclocheilus grahami</name>
    <name type="common">Dianchi golden-line fish</name>
    <name type="synonym">Barbus grahami</name>
    <dbReference type="NCBI Taxonomy" id="75366"/>
    <lineage>
        <taxon>Eukaryota</taxon>
        <taxon>Metazoa</taxon>
        <taxon>Chordata</taxon>
        <taxon>Craniata</taxon>
        <taxon>Vertebrata</taxon>
        <taxon>Euteleostomi</taxon>
        <taxon>Actinopterygii</taxon>
        <taxon>Neopterygii</taxon>
        <taxon>Teleostei</taxon>
        <taxon>Ostariophysi</taxon>
        <taxon>Cypriniformes</taxon>
        <taxon>Cyprinidae</taxon>
        <taxon>Cyprininae</taxon>
        <taxon>Sinocyclocheilus</taxon>
    </lineage>
</organism>
<dbReference type="GO" id="GO:0004875">
    <property type="term" value="F:complement receptor activity"/>
    <property type="evidence" value="ECO:0007669"/>
    <property type="project" value="TreeGrafter"/>
</dbReference>
<dbReference type="CDD" id="cd14974">
    <property type="entry name" value="7tmA_Anaphylatoxin_R-like"/>
    <property type="match status" value="1"/>
</dbReference>
<dbReference type="GO" id="GO:0006954">
    <property type="term" value="P:inflammatory response"/>
    <property type="evidence" value="ECO:0007669"/>
    <property type="project" value="TreeGrafter"/>
</dbReference>
<evidence type="ECO:0000256" key="14">
    <source>
        <dbReference type="SAM" id="Phobius"/>
    </source>
</evidence>
<dbReference type="Proteomes" id="UP000472262">
    <property type="component" value="Unassembled WGS sequence"/>
</dbReference>
<proteinExistence type="inferred from homology"/>
<dbReference type="InterPro" id="IPR017452">
    <property type="entry name" value="GPCR_Rhodpsn_7TM"/>
</dbReference>
<keyword evidence="9 13" id="KW-0675">Receptor</keyword>
<reference evidence="16" key="1">
    <citation type="submission" date="2025-08" db="UniProtKB">
        <authorList>
            <consortium name="Ensembl"/>
        </authorList>
    </citation>
    <scope>IDENTIFICATION</scope>
</reference>
<feature type="transmembrane region" description="Helical" evidence="14">
    <location>
        <begin position="269"/>
        <end position="286"/>
    </location>
</feature>
<feature type="transmembrane region" description="Helical" evidence="14">
    <location>
        <begin position="183"/>
        <end position="204"/>
    </location>
</feature>
<dbReference type="PRINTS" id="PR00237">
    <property type="entry name" value="GPCRRHODOPSN"/>
</dbReference>
<keyword evidence="4 13" id="KW-0812">Transmembrane</keyword>
<dbReference type="GO" id="GO:0007204">
    <property type="term" value="P:positive regulation of cytosolic calcium ion concentration"/>
    <property type="evidence" value="ECO:0007669"/>
    <property type="project" value="TreeGrafter"/>
</dbReference>
<protein>
    <submittedName>
        <fullName evidence="16">Chemokine-like receptor 1</fullName>
    </submittedName>
</protein>
<keyword evidence="3" id="KW-0145">Chemotaxis</keyword>
<dbReference type="FunFam" id="1.20.1070.10:FF:000034">
    <property type="entry name" value="G-protein coupled receptor 1"/>
    <property type="match status" value="1"/>
</dbReference>
<gene>
    <name evidence="16" type="primary">LOC107595970</name>
</gene>
<dbReference type="PANTHER" id="PTHR24225">
    <property type="entry name" value="CHEMOTACTIC RECEPTOR"/>
    <property type="match status" value="1"/>
</dbReference>
<evidence type="ECO:0000256" key="3">
    <source>
        <dbReference type="ARBA" id="ARBA00022500"/>
    </source>
</evidence>
<dbReference type="InterPro" id="IPR000276">
    <property type="entry name" value="GPCR_Rhodpsn"/>
</dbReference>
<comment type="subcellular location">
    <subcellularLocation>
        <location evidence="1">Cell membrane</location>
        <topology evidence="1">Multi-pass membrane protein</topology>
    </subcellularLocation>
</comment>
<evidence type="ECO:0000313" key="17">
    <source>
        <dbReference type="Proteomes" id="UP000472262"/>
    </source>
</evidence>
<evidence type="ECO:0000256" key="12">
    <source>
        <dbReference type="ARBA" id="ARBA00025736"/>
    </source>
</evidence>
<evidence type="ECO:0000256" key="5">
    <source>
        <dbReference type="ARBA" id="ARBA00022989"/>
    </source>
</evidence>
<evidence type="ECO:0000259" key="15">
    <source>
        <dbReference type="PROSITE" id="PS50262"/>
    </source>
</evidence>
<keyword evidence="17" id="KW-1185">Reference proteome</keyword>
<evidence type="ECO:0000256" key="7">
    <source>
        <dbReference type="ARBA" id="ARBA00023136"/>
    </source>
</evidence>
<keyword evidence="10" id="KW-0325">Glycoprotein</keyword>
<dbReference type="AlphaFoldDB" id="A0A672TA66"/>
<evidence type="ECO:0000256" key="9">
    <source>
        <dbReference type="ARBA" id="ARBA00023170"/>
    </source>
</evidence>
<evidence type="ECO:0000256" key="6">
    <source>
        <dbReference type="ARBA" id="ARBA00023040"/>
    </source>
</evidence>
<keyword evidence="2" id="KW-1003">Cell membrane</keyword>
<dbReference type="FunCoup" id="A0A672TA66">
    <property type="interactions" value="11"/>
</dbReference>
<reference evidence="16" key="2">
    <citation type="submission" date="2025-09" db="UniProtKB">
        <authorList>
            <consortium name="Ensembl"/>
        </authorList>
    </citation>
    <scope>IDENTIFICATION</scope>
</reference>
<keyword evidence="8" id="KW-1015">Disulfide bond</keyword>
<dbReference type="Ensembl" id="ENSSGRT00000117368.1">
    <property type="protein sequence ID" value="ENSSGRP00000110484.1"/>
    <property type="gene ID" value="ENSSGRG00000054357.1"/>
</dbReference>
<dbReference type="Pfam" id="PF00001">
    <property type="entry name" value="7tm_1"/>
    <property type="match status" value="1"/>
</dbReference>
<keyword evidence="5 14" id="KW-1133">Transmembrane helix</keyword>
<dbReference type="InParanoid" id="A0A672TA66"/>
<dbReference type="PROSITE" id="PS00237">
    <property type="entry name" value="G_PROTEIN_RECEP_F1_1"/>
    <property type="match status" value="1"/>
</dbReference>
<evidence type="ECO:0000256" key="13">
    <source>
        <dbReference type="RuleBase" id="RU000688"/>
    </source>
</evidence>
<dbReference type="GO" id="GO:0004930">
    <property type="term" value="F:G protein-coupled receptor activity"/>
    <property type="evidence" value="ECO:0007669"/>
    <property type="project" value="UniProtKB-KW"/>
</dbReference>
<dbReference type="GO" id="GO:0007200">
    <property type="term" value="P:phospholipase C-activating G protein-coupled receptor signaling pathway"/>
    <property type="evidence" value="ECO:0007669"/>
    <property type="project" value="TreeGrafter"/>
</dbReference>
<feature type="transmembrane region" description="Helical" evidence="14">
    <location>
        <begin position="306"/>
        <end position="327"/>
    </location>
</feature>
<dbReference type="InterPro" id="IPR000826">
    <property type="entry name" value="Formyl_rcpt-rel"/>
</dbReference>
<comment type="similarity">
    <text evidence="12">Belongs to the chemokine-like receptor (CMKLR) family.</text>
</comment>
<evidence type="ECO:0000256" key="11">
    <source>
        <dbReference type="ARBA" id="ARBA00023224"/>
    </source>
</evidence>
<comment type="similarity">
    <text evidence="13">Belongs to the G-protein coupled receptor 1 family.</text>
</comment>
<evidence type="ECO:0000313" key="16">
    <source>
        <dbReference type="Ensembl" id="ENSSGRP00000110484.1"/>
    </source>
</evidence>
<keyword evidence="6 13" id="KW-0297">G-protein coupled receptor</keyword>
<dbReference type="Gene3D" id="1.20.1070.10">
    <property type="entry name" value="Rhodopsin 7-helix transmembrane proteins"/>
    <property type="match status" value="1"/>
</dbReference>